<name>G3AZR3_CANTC</name>
<evidence type="ECO:0000256" key="1">
    <source>
        <dbReference type="ARBA" id="ARBA00002976"/>
    </source>
</evidence>
<dbReference type="PANTHER" id="PTHR28043:SF1">
    <property type="entry name" value="INCREASED RECOMBINATION CENTERS PROTEIN 6"/>
    <property type="match status" value="1"/>
</dbReference>
<dbReference type="HOGENOM" id="CLU_064540_0_0_1"/>
<reference evidence="5 6" key="1">
    <citation type="journal article" date="2011" name="Proc. Natl. Acad. Sci. U.S.A.">
        <title>Comparative genomics of xylose-fermenting fungi for enhanced biofuel production.</title>
        <authorList>
            <person name="Wohlbach D.J."/>
            <person name="Kuo A."/>
            <person name="Sato T.K."/>
            <person name="Potts K.M."/>
            <person name="Salamov A.A."/>
            <person name="LaButti K.M."/>
            <person name="Sun H."/>
            <person name="Clum A."/>
            <person name="Pangilinan J.L."/>
            <person name="Lindquist E.A."/>
            <person name="Lucas S."/>
            <person name="Lapidus A."/>
            <person name="Jin M."/>
            <person name="Gunawan C."/>
            <person name="Balan V."/>
            <person name="Dale B.E."/>
            <person name="Jeffries T.W."/>
            <person name="Zinkel R."/>
            <person name="Barry K.W."/>
            <person name="Grigoriev I.V."/>
            <person name="Gasch A.P."/>
        </authorList>
    </citation>
    <scope>NUCLEOTIDE SEQUENCE [LARGE SCALE GENOMIC DNA]</scope>
    <source>
        <strain evidence="6">ATCC 10573 / BCRC 21748 / CBS 615 / JCM 9827 / NBRC 10315 / NRRL Y-1498 / VKM Y-70</strain>
    </source>
</reference>
<gene>
    <name evidence="5" type="ORF">CANTEDRAFT_133531</name>
</gene>
<organism evidence="6">
    <name type="scientific">Candida tenuis (strain ATCC 10573 / BCRC 21748 / CBS 615 / JCM 9827 / NBRC 10315 / NRRL Y-1498 / VKM Y-70)</name>
    <name type="common">Yeast</name>
    <name type="synonym">Yamadazyma tenuis</name>
    <dbReference type="NCBI Taxonomy" id="590646"/>
    <lineage>
        <taxon>Eukaryota</taxon>
        <taxon>Fungi</taxon>
        <taxon>Dikarya</taxon>
        <taxon>Ascomycota</taxon>
        <taxon>Saccharomycotina</taxon>
        <taxon>Pichiomycetes</taxon>
        <taxon>Debaryomycetaceae</taxon>
        <taxon>Yamadazyma</taxon>
    </lineage>
</organism>
<proteinExistence type="inferred from homology"/>
<dbReference type="PANTHER" id="PTHR28043">
    <property type="entry name" value="INCREASED RECOMBINATION CENTERS PROTEIN 6"/>
    <property type="match status" value="1"/>
</dbReference>
<dbReference type="STRING" id="590646.G3AZR3"/>
<accession>G3AZR3</accession>
<dbReference type="eggNOG" id="ENOG502SAXB">
    <property type="taxonomic scope" value="Eukaryota"/>
</dbReference>
<dbReference type="Gene3D" id="3.40.50.11960">
    <property type="match status" value="1"/>
</dbReference>
<evidence type="ECO:0000313" key="6">
    <source>
        <dbReference type="Proteomes" id="UP000000707"/>
    </source>
</evidence>
<keyword evidence="4" id="KW-0160">Chromosomal rearrangement</keyword>
<evidence type="ECO:0000256" key="2">
    <source>
        <dbReference type="ARBA" id="ARBA00007973"/>
    </source>
</evidence>
<dbReference type="GO" id="GO:0030674">
    <property type="term" value="F:protein-macromolecule adaptor activity"/>
    <property type="evidence" value="ECO:0007669"/>
    <property type="project" value="TreeGrafter"/>
</dbReference>
<sequence>MIPNHILVLGPPNSGKLRVADLMSGGGSCDVPNESHSGLIVKGELKTKYYSSHVNILIDEYPSIRTDSNKKAHDHKQLLEWYDEFKKEECKELRDVLDGFIFTINLDTEPLQLVTKSLEVISMLKELLTDESEDDFFCLIVGVSEEIIDYLEVEDSCINNGLEFVYFNEAGTNEYKDRIGKDRIMEVLETHKWRSVDTSSSEKYTENKMRKVNGSLMESLLGNDNNEDNETDNYENLEEVELTGVLEKLKLAKAEASTMSHEEKELYVQKVIDDLIDYI</sequence>
<dbReference type="InterPro" id="IPR034627">
    <property type="entry name" value="Irc6"/>
</dbReference>
<dbReference type="OrthoDB" id="10261384at2759"/>
<evidence type="ECO:0000256" key="3">
    <source>
        <dbReference type="ARBA" id="ARBA00015902"/>
    </source>
</evidence>
<dbReference type="Pfam" id="PF10199">
    <property type="entry name" value="Adaptin_binding"/>
    <property type="match status" value="1"/>
</dbReference>
<keyword evidence="6" id="KW-1185">Reference proteome</keyword>
<comment type="similarity">
    <text evidence="2">Belongs to the IRC6 family.</text>
</comment>
<evidence type="ECO:0000256" key="4">
    <source>
        <dbReference type="ARBA" id="ARBA00022447"/>
    </source>
</evidence>
<evidence type="ECO:0000313" key="5">
    <source>
        <dbReference type="EMBL" id="EGV65218.1"/>
    </source>
</evidence>
<dbReference type="EMBL" id="GL996514">
    <property type="protein sequence ID" value="EGV65218.1"/>
    <property type="molecule type" value="Genomic_DNA"/>
</dbReference>
<dbReference type="GO" id="GO:0016192">
    <property type="term" value="P:vesicle-mediated transport"/>
    <property type="evidence" value="ECO:0007669"/>
    <property type="project" value="InterPro"/>
</dbReference>
<dbReference type="AlphaFoldDB" id="G3AZR3"/>
<protein>
    <recommendedName>
        <fullName evidence="3">Increased recombination centers protein 6</fullName>
    </recommendedName>
</protein>
<comment type="function">
    <text evidence="1">Involved in gross chromosomal rearrangements (GCRs) and telomere healing.</text>
</comment>
<dbReference type="Proteomes" id="UP000000707">
    <property type="component" value="Unassembled WGS sequence"/>
</dbReference>